<feature type="compositionally biased region" description="Low complexity" evidence="3">
    <location>
        <begin position="502"/>
        <end position="513"/>
    </location>
</feature>
<dbReference type="SMART" id="SM00240">
    <property type="entry name" value="FHA"/>
    <property type="match status" value="1"/>
</dbReference>
<feature type="compositionally biased region" description="Basic and acidic residues" evidence="3">
    <location>
        <begin position="473"/>
        <end position="489"/>
    </location>
</feature>
<organism evidence="6 7">
    <name type="scientific">Streptomyces xiamenensis</name>
    <dbReference type="NCBI Taxonomy" id="408015"/>
    <lineage>
        <taxon>Bacteria</taxon>
        <taxon>Bacillati</taxon>
        <taxon>Actinomycetota</taxon>
        <taxon>Actinomycetes</taxon>
        <taxon>Kitasatosporales</taxon>
        <taxon>Streptomycetaceae</taxon>
        <taxon>Streptomyces</taxon>
    </lineage>
</organism>
<dbReference type="InterPro" id="IPR050923">
    <property type="entry name" value="Cell_Proc_Reg/RNA_Proc"/>
</dbReference>
<feature type="binding site" evidence="2">
    <location>
        <begin position="1030"/>
        <end position="1037"/>
    </location>
    <ligand>
        <name>ATP</name>
        <dbReference type="ChEBI" id="CHEBI:30616"/>
    </ligand>
</feature>
<dbReference type="Pfam" id="PF01580">
    <property type="entry name" value="FtsK_SpoIIIE"/>
    <property type="match status" value="1"/>
</dbReference>
<evidence type="ECO:0000256" key="3">
    <source>
        <dbReference type="SAM" id="MobiDB-lite"/>
    </source>
</evidence>
<dbReference type="InterPro" id="IPR000253">
    <property type="entry name" value="FHA_dom"/>
</dbReference>
<evidence type="ECO:0000313" key="6">
    <source>
        <dbReference type="EMBL" id="AKG43145.1"/>
    </source>
</evidence>
<feature type="region of interest" description="Disordered" evidence="3">
    <location>
        <begin position="198"/>
        <end position="652"/>
    </location>
</feature>
<evidence type="ECO:0000313" key="7">
    <source>
        <dbReference type="Proteomes" id="UP000034034"/>
    </source>
</evidence>
<dbReference type="Pfam" id="PF16697">
    <property type="entry name" value="Yop-YscD_cpl"/>
    <property type="match status" value="1"/>
</dbReference>
<sequence length="1299" mass="130705">MPIQIRLTVLGRGTADGGVDVQITAPADTPLADVLGSLAAAAVPGAGAPGTVYCEDERLDPQLALLGQPPLVEGAVLSFHQPLTGPRPPAPAARLLVVAGPDAGGVHLLNGGEVRIGRSSGADVALRDPDVSRLHCALTLGPDGSVTVTDLDSTNGTQIDGRPVTAPATPLPAGAPLRLGESTLRVVPAATVRAVGAARGSASGLPGGGTPVGEAGPDGVTPAGDGGTSRHDAAASAARARPGGYAPEAERAAGHVRESGSRDGATMPAQRDGHASEGSGAGGAPRWREERTAHHTGADRPPHAPEVARRHDERPGTATSPVPGARGSAGAGEPDLYSASPGDARERAGATAPPSEQGDRDRAREKCGTTTDTTTDSAPGPGAGDQDGTGRTGVRERDLFDSTRPAPRGRTGGTASGRDTGAPPDVGRTPRRESSSAGGNDRATGGHEARDVLDTGCTARSVPAPSNGGDRPSAPRREHTGVDEGRAHDGPVTAGAARGPSPHGAPGRDAAAGPEGGPASGHPLAPAGASTDVPVRGGGAAAEAERHASAHRVRSGPAERPGTMDVPGVNPPRTGGRRGSAAEAGAEPSATGAAQHPPAGAGAHAEGELPDADGDQPRTTRIAAPPPPQERPRIGSGPEGHRPHEGQQGPDGQVTLVGQQAVRQRKGIVGWALRVGRGAGRGADPEEAAAARAEAAAADARWPDPAAILLSALEGDPRLWARDAAHPEAYTVRLGTTQRPAGPLLPVTIGLPRAGSLGLAGPRERLTGLARTVLAQLAALHAPSALRIAVLADGRAREWSWLGWLPHLRPARGENCRLLLGFDPAQITARLRELSQVAREPDEGPRTVVLLDGDPGSAAAREAAARLAAEGPAAGIHLLVLTETPPATPASPLDEALAAARRSCAAFRACGTAGVLSGAVATSLRLIGEDGRPGPVITADAVSPAWAERFARALAPLREQEDGAVGAPSPQPLPESVRLLDVLALPRVTPATLRERWAHRSGLPFVLGLGGTGPVEANLAAARAPLMISGPPASGRTELLCSLAVSLAASAGPDALSLLLIEGSATGGGLRPAAELPQAAGHLAASDPVRMRAFAQDLRAELKRRALLLGEEASGAAPGVVAPRPPADDPRREAALPRLVVLVDDLDLLLAPPLGAPGRPAAGSVIRVLESIARQGHRLGVHLITAGSGGAPGTGTPGGRLPDTAWARVTLSGSPAGRAELRTGSGQLIPFQVGRVTGRIPRTATLRPTVTLVDWATAGDPPARRPVRELGNGPTDIALLASAAARAGRTDPAGTASLV</sequence>
<feature type="domain" description="FtsK" evidence="5">
    <location>
        <begin position="1012"/>
        <end position="1220"/>
    </location>
</feature>
<dbReference type="PROSITE" id="PS50901">
    <property type="entry name" value="FTSK"/>
    <property type="match status" value="1"/>
</dbReference>
<dbReference type="PANTHER" id="PTHR23308">
    <property type="entry name" value="NUCLEAR INHIBITOR OF PROTEIN PHOSPHATASE-1"/>
    <property type="match status" value="1"/>
</dbReference>
<dbReference type="HOGENOM" id="CLU_003942_0_0_11"/>
<feature type="compositionally biased region" description="Basic and acidic residues" evidence="3">
    <location>
        <begin position="286"/>
        <end position="315"/>
    </location>
</feature>
<dbReference type="Proteomes" id="UP000034034">
    <property type="component" value="Chromosome"/>
</dbReference>
<protein>
    <submittedName>
        <fullName evidence="6">Signal peptide protein</fullName>
    </submittedName>
</protein>
<dbReference type="STRING" id="408015.SXIM_17610"/>
<dbReference type="InterPro" id="IPR027417">
    <property type="entry name" value="P-loop_NTPase"/>
</dbReference>
<dbReference type="InterPro" id="IPR008984">
    <property type="entry name" value="SMAD_FHA_dom_sf"/>
</dbReference>
<proteinExistence type="predicted"/>
<dbReference type="RefSeq" id="WP_053116139.1">
    <property type="nucleotide sequence ID" value="NZ_CP009922.3"/>
</dbReference>
<dbReference type="SUPFAM" id="SSF49879">
    <property type="entry name" value="SMAD/FHA domain"/>
    <property type="match status" value="1"/>
</dbReference>
<dbReference type="InterPro" id="IPR002543">
    <property type="entry name" value="FtsK_dom"/>
</dbReference>
<feature type="compositionally biased region" description="Low complexity" evidence="3">
    <location>
        <begin position="234"/>
        <end position="247"/>
    </location>
</feature>
<dbReference type="InterPro" id="IPR032030">
    <property type="entry name" value="YscD_cytoplasmic_dom"/>
</dbReference>
<dbReference type="KEGG" id="sxi:SXIM_17610"/>
<dbReference type="GO" id="GO:0005524">
    <property type="term" value="F:ATP binding"/>
    <property type="evidence" value="ECO:0007669"/>
    <property type="project" value="UniProtKB-UniRule"/>
</dbReference>
<feature type="compositionally biased region" description="Basic and acidic residues" evidence="3">
    <location>
        <begin position="248"/>
        <end position="261"/>
    </location>
</feature>
<accession>A0A0F7FS59</accession>
<gene>
    <name evidence="6" type="ORF">SXIM_17610</name>
</gene>
<dbReference type="EMBL" id="CP009922">
    <property type="protein sequence ID" value="AKG43145.1"/>
    <property type="molecule type" value="Genomic_DNA"/>
</dbReference>
<feature type="compositionally biased region" description="Basic and acidic residues" evidence="3">
    <location>
        <begin position="357"/>
        <end position="367"/>
    </location>
</feature>
<dbReference type="GO" id="GO:0003677">
    <property type="term" value="F:DNA binding"/>
    <property type="evidence" value="ECO:0007669"/>
    <property type="project" value="InterPro"/>
</dbReference>
<evidence type="ECO:0000259" key="4">
    <source>
        <dbReference type="PROSITE" id="PS50006"/>
    </source>
</evidence>
<dbReference type="PATRIC" id="fig|408015.6.peg.1797"/>
<dbReference type="Gene3D" id="3.40.50.300">
    <property type="entry name" value="P-loop containing nucleotide triphosphate hydrolases"/>
    <property type="match status" value="2"/>
</dbReference>
<keyword evidence="2" id="KW-0067">ATP-binding</keyword>
<feature type="compositionally biased region" description="Low complexity" evidence="3">
    <location>
        <begin position="579"/>
        <end position="604"/>
    </location>
</feature>
<dbReference type="CDD" id="cd00060">
    <property type="entry name" value="FHA"/>
    <property type="match status" value="1"/>
</dbReference>
<feature type="compositionally biased region" description="Basic and acidic residues" evidence="3">
    <location>
        <begin position="444"/>
        <end position="453"/>
    </location>
</feature>
<dbReference type="PROSITE" id="PS50006">
    <property type="entry name" value="FHA_DOMAIN"/>
    <property type="match status" value="1"/>
</dbReference>
<feature type="domain" description="FHA" evidence="4">
    <location>
        <begin position="114"/>
        <end position="164"/>
    </location>
</feature>
<keyword evidence="2" id="KW-0547">Nucleotide-binding</keyword>
<name>A0A0F7FS59_9ACTN</name>
<keyword evidence="7" id="KW-1185">Reference proteome</keyword>
<evidence type="ECO:0000259" key="5">
    <source>
        <dbReference type="PROSITE" id="PS50901"/>
    </source>
</evidence>
<reference evidence="6" key="1">
    <citation type="submission" date="2019-08" db="EMBL/GenBank/DDBJ databases">
        <title>Complete genome sequence of a mangrove-derived Streptomyces xiamenensis.</title>
        <authorList>
            <person name="Xu J."/>
        </authorList>
    </citation>
    <scope>NUCLEOTIDE SEQUENCE</scope>
    <source>
        <strain evidence="6">318</strain>
    </source>
</reference>
<keyword evidence="1" id="KW-0597">Phosphoprotein</keyword>
<feature type="compositionally biased region" description="Gly residues" evidence="3">
    <location>
        <begin position="381"/>
        <end position="391"/>
    </location>
</feature>
<evidence type="ECO:0000256" key="2">
    <source>
        <dbReference type="PROSITE-ProRule" id="PRU00289"/>
    </source>
</evidence>
<dbReference type="Gene3D" id="2.60.200.20">
    <property type="match status" value="1"/>
</dbReference>
<evidence type="ECO:0000256" key="1">
    <source>
        <dbReference type="ARBA" id="ARBA00022553"/>
    </source>
</evidence>